<accession>A0A9X2AH02</accession>
<dbReference type="InterPro" id="IPR029044">
    <property type="entry name" value="Nucleotide-diphossugar_trans"/>
</dbReference>
<gene>
    <name evidence="2" type="ORF">MON38_12430</name>
</gene>
<dbReference type="Proteomes" id="UP001139193">
    <property type="component" value="Unassembled WGS sequence"/>
</dbReference>
<dbReference type="RefSeq" id="WP_241936492.1">
    <property type="nucleotide sequence ID" value="NZ_JALBGC010000003.1"/>
</dbReference>
<evidence type="ECO:0000313" key="3">
    <source>
        <dbReference type="Proteomes" id="UP001139193"/>
    </source>
</evidence>
<keyword evidence="3" id="KW-1185">Reference proteome</keyword>
<dbReference type="PANTHER" id="PTHR10859">
    <property type="entry name" value="GLYCOSYL TRANSFERASE"/>
    <property type="match status" value="1"/>
</dbReference>
<evidence type="ECO:0000313" key="2">
    <source>
        <dbReference type="EMBL" id="MCI1188228.1"/>
    </source>
</evidence>
<dbReference type="GO" id="GO:0006487">
    <property type="term" value="P:protein N-linked glycosylation"/>
    <property type="evidence" value="ECO:0007669"/>
    <property type="project" value="TreeGrafter"/>
</dbReference>
<dbReference type="Pfam" id="PF00535">
    <property type="entry name" value="Glycos_transf_2"/>
    <property type="match status" value="1"/>
</dbReference>
<dbReference type="EC" id="2.4.-.-" evidence="2"/>
<comment type="caution">
    <text evidence="2">The sequence shown here is derived from an EMBL/GenBank/DDBJ whole genome shotgun (WGS) entry which is preliminary data.</text>
</comment>
<dbReference type="GO" id="GO:0016757">
    <property type="term" value="F:glycosyltransferase activity"/>
    <property type="evidence" value="ECO:0007669"/>
    <property type="project" value="UniProtKB-KW"/>
</dbReference>
<keyword evidence="2" id="KW-0328">Glycosyltransferase</keyword>
<dbReference type="SUPFAM" id="SSF53448">
    <property type="entry name" value="Nucleotide-diphospho-sugar transferases"/>
    <property type="match status" value="1"/>
</dbReference>
<dbReference type="EMBL" id="JALBGC010000003">
    <property type="protein sequence ID" value="MCI1188228.1"/>
    <property type="molecule type" value="Genomic_DNA"/>
</dbReference>
<evidence type="ECO:0000259" key="1">
    <source>
        <dbReference type="Pfam" id="PF00535"/>
    </source>
</evidence>
<dbReference type="PANTHER" id="PTHR10859:SF91">
    <property type="entry name" value="DOLICHYL-PHOSPHATE BETA-GLUCOSYLTRANSFERASE"/>
    <property type="match status" value="1"/>
</dbReference>
<keyword evidence="2" id="KW-0808">Transferase</keyword>
<dbReference type="InterPro" id="IPR001173">
    <property type="entry name" value="Glyco_trans_2-like"/>
</dbReference>
<dbReference type="AlphaFoldDB" id="A0A9X2AH02"/>
<organism evidence="2 3">
    <name type="scientific">Hymenobacter cyanobacteriorum</name>
    <dbReference type="NCBI Taxonomy" id="2926463"/>
    <lineage>
        <taxon>Bacteria</taxon>
        <taxon>Pseudomonadati</taxon>
        <taxon>Bacteroidota</taxon>
        <taxon>Cytophagia</taxon>
        <taxon>Cytophagales</taxon>
        <taxon>Hymenobacteraceae</taxon>
        <taxon>Hymenobacter</taxon>
    </lineage>
</organism>
<dbReference type="Gene3D" id="3.90.550.10">
    <property type="entry name" value="Spore Coat Polysaccharide Biosynthesis Protein SpsA, Chain A"/>
    <property type="match status" value="1"/>
</dbReference>
<name>A0A9X2AH02_9BACT</name>
<protein>
    <submittedName>
        <fullName evidence="2">Glycosyltransferase</fullName>
        <ecNumber evidence="2">2.4.-.-</ecNumber>
    </submittedName>
</protein>
<sequence>MPDSSPAAFALVLPCYNPPAGWAANIVASLGRLRALLPPATAVHLYLVNDGTASVNEADLTLLRAEIPQFTYLAYPENHGKGYALRTGVEQVREEICLFTDIDFPYEEASVAAVYEGLRTATGDVVVGVRDETYYAHVPQGRVFISKALRRINRLLLGLAVSDTQCGLKGFNQRGREVFLHGQIDRYLFDLEFIFLASRPGAGLRVVPVPVRLKPGIVFSQMSPRILLAESGSFLKILFGRLV</sequence>
<reference evidence="2" key="1">
    <citation type="submission" date="2022-03" db="EMBL/GenBank/DDBJ databases">
        <title>Bacterial whole genome sequence for Hymenobacter sp. DH14.</title>
        <authorList>
            <person name="Le V."/>
        </authorList>
    </citation>
    <scope>NUCLEOTIDE SEQUENCE</scope>
    <source>
        <strain evidence="2">DH14</strain>
    </source>
</reference>
<proteinExistence type="predicted"/>
<feature type="domain" description="Glycosyltransferase 2-like" evidence="1">
    <location>
        <begin position="12"/>
        <end position="173"/>
    </location>
</feature>